<dbReference type="AlphaFoldDB" id="A0A168Q984"/>
<organism evidence="6">
    <name type="scientific">Absidia glauca</name>
    <name type="common">Pin mould</name>
    <dbReference type="NCBI Taxonomy" id="4829"/>
    <lineage>
        <taxon>Eukaryota</taxon>
        <taxon>Fungi</taxon>
        <taxon>Fungi incertae sedis</taxon>
        <taxon>Mucoromycota</taxon>
        <taxon>Mucoromycotina</taxon>
        <taxon>Mucoromycetes</taxon>
        <taxon>Mucorales</taxon>
        <taxon>Cunninghamellaceae</taxon>
        <taxon>Absidia</taxon>
    </lineage>
</organism>
<dbReference type="GO" id="GO:0005525">
    <property type="term" value="F:GTP binding"/>
    <property type="evidence" value="ECO:0007669"/>
    <property type="project" value="UniProtKB-KW"/>
</dbReference>
<dbReference type="GO" id="GO:0043001">
    <property type="term" value="P:Golgi to plasma membrane protein transport"/>
    <property type="evidence" value="ECO:0007669"/>
    <property type="project" value="TreeGrafter"/>
</dbReference>
<feature type="binding site" evidence="3">
    <location>
        <position position="105"/>
    </location>
    <ligand>
        <name>GTP</name>
        <dbReference type="ChEBI" id="CHEBI:37565"/>
    </ligand>
</feature>
<reference evidence="6" key="1">
    <citation type="submission" date="2016-04" db="EMBL/GenBank/DDBJ databases">
        <authorList>
            <person name="Evans L.H."/>
            <person name="Alamgir A."/>
            <person name="Owens N."/>
            <person name="Weber N.D."/>
            <person name="Virtaneva K."/>
            <person name="Barbian K."/>
            <person name="Babar A."/>
            <person name="Rosenke K."/>
        </authorList>
    </citation>
    <scope>NUCLEOTIDE SEQUENCE [LARGE SCALE GENOMIC DNA]</scope>
    <source>
        <strain evidence="6">CBS 101.48</strain>
    </source>
</reference>
<evidence type="ECO:0000313" key="7">
    <source>
        <dbReference type="Proteomes" id="UP000078561"/>
    </source>
</evidence>
<protein>
    <submittedName>
        <fullName evidence="6">Uncharacterized protein</fullName>
    </submittedName>
</protein>
<keyword evidence="4" id="KW-0479">Metal-binding</keyword>
<dbReference type="InterPro" id="IPR006689">
    <property type="entry name" value="Small_GTPase_ARF/SAR"/>
</dbReference>
<dbReference type="PANTHER" id="PTHR45909">
    <property type="entry name" value="ADP-RIBOSYLATION FACTOR-RELATED PROTEIN 1"/>
    <property type="match status" value="1"/>
</dbReference>
<dbReference type="Pfam" id="PF00025">
    <property type="entry name" value="Arf"/>
    <property type="match status" value="1"/>
</dbReference>
<dbReference type="PRINTS" id="PR00328">
    <property type="entry name" value="SAR1GTPBP"/>
</dbReference>
<proteinExistence type="inferred from homology"/>
<keyword evidence="4" id="KW-0460">Magnesium</keyword>
<dbReference type="PROSITE" id="PS51419">
    <property type="entry name" value="RAB"/>
    <property type="match status" value="1"/>
</dbReference>
<dbReference type="SUPFAM" id="SSF52540">
    <property type="entry name" value="P-loop containing nucleoside triphosphate hydrolases"/>
    <property type="match status" value="1"/>
</dbReference>
<feature type="binding site" evidence="4">
    <location>
        <position position="83"/>
    </location>
    <ligand>
        <name>Mg(2+)</name>
        <dbReference type="ChEBI" id="CHEBI:18420"/>
    </ligand>
</feature>
<dbReference type="PROSITE" id="PS51417">
    <property type="entry name" value="ARF"/>
    <property type="match status" value="1"/>
</dbReference>
<feature type="binding site" evidence="3">
    <location>
        <begin position="52"/>
        <end position="59"/>
    </location>
    <ligand>
        <name>GTP</name>
        <dbReference type="ChEBI" id="CHEBI:37565"/>
    </ligand>
</feature>
<evidence type="ECO:0000256" key="2">
    <source>
        <dbReference type="ARBA" id="ARBA00023134"/>
    </source>
</evidence>
<dbReference type="OrthoDB" id="414781at2759"/>
<evidence type="ECO:0000256" key="1">
    <source>
        <dbReference type="ARBA" id="ARBA00022741"/>
    </source>
</evidence>
<dbReference type="GO" id="GO:0046872">
    <property type="term" value="F:metal ion binding"/>
    <property type="evidence" value="ECO:0007669"/>
    <property type="project" value="UniProtKB-KW"/>
</dbReference>
<dbReference type="Gene3D" id="3.40.50.300">
    <property type="entry name" value="P-loop containing nucleotide triphosphate hydrolases"/>
    <property type="match status" value="1"/>
</dbReference>
<dbReference type="GO" id="GO:0003924">
    <property type="term" value="F:GTPase activity"/>
    <property type="evidence" value="ECO:0007669"/>
    <property type="project" value="InterPro"/>
</dbReference>
<dbReference type="NCBIfam" id="TIGR00231">
    <property type="entry name" value="small_GTP"/>
    <property type="match status" value="1"/>
</dbReference>
<keyword evidence="1 3" id="KW-0547">Nucleotide-binding</keyword>
<comment type="similarity">
    <text evidence="5">Belongs to the small GTPase superfamily. Arf family.</text>
</comment>
<gene>
    <name evidence="6" type="primary">ABSGL_09816.1 scaffold 11641</name>
</gene>
<name>A0A168Q984_ABSGL</name>
<sequence>MILQNGYLFIFPSASLSPFPPLLQSIIVMYTLLSGFYNYITQKEEYNVLIIGLDNAGKTTLLERIKSTFMGVVGLTPDKIAPTVGLNIGRIEVQGSRVKFWDLGGQRDLQSIWARYYSECHAIVFVVDSTDKRRLEECKDTFETMISNDLVEGVPVLMLANKQDVSNALRVEEIKEVFNKIAVKLGARDSRVLPVSALEGYVKENSHMCLFVNIFGYDGV</sequence>
<dbReference type="GO" id="GO:0005794">
    <property type="term" value="C:Golgi apparatus"/>
    <property type="evidence" value="ECO:0007669"/>
    <property type="project" value="TreeGrafter"/>
</dbReference>
<feature type="binding site" evidence="3">
    <location>
        <begin position="161"/>
        <end position="164"/>
    </location>
    <ligand>
        <name>GTP</name>
        <dbReference type="ChEBI" id="CHEBI:37565"/>
    </ligand>
</feature>
<dbReference type="OMA" id="HGFYKYM"/>
<dbReference type="GO" id="GO:0006886">
    <property type="term" value="P:intracellular protein transport"/>
    <property type="evidence" value="ECO:0007669"/>
    <property type="project" value="TreeGrafter"/>
</dbReference>
<keyword evidence="2 3" id="KW-0342">GTP-binding</keyword>
<dbReference type="Proteomes" id="UP000078561">
    <property type="component" value="Unassembled WGS sequence"/>
</dbReference>
<dbReference type="EMBL" id="LT554318">
    <property type="protein sequence ID" value="SAM03960.1"/>
    <property type="molecule type" value="Genomic_DNA"/>
</dbReference>
<dbReference type="InParanoid" id="A0A168Q984"/>
<evidence type="ECO:0000256" key="3">
    <source>
        <dbReference type="PIRSR" id="PIRSR606689-1"/>
    </source>
</evidence>
<evidence type="ECO:0000313" key="6">
    <source>
        <dbReference type="EMBL" id="SAM03960.1"/>
    </source>
</evidence>
<dbReference type="PANTHER" id="PTHR45909:SF1">
    <property type="entry name" value="ADP-RIBOSYLATION FACTOR-RELATED PROTEIN 1"/>
    <property type="match status" value="1"/>
</dbReference>
<dbReference type="SMART" id="SM00177">
    <property type="entry name" value="ARF"/>
    <property type="match status" value="1"/>
</dbReference>
<dbReference type="SMART" id="SM00175">
    <property type="entry name" value="RAB"/>
    <property type="match status" value="1"/>
</dbReference>
<accession>A0A168Q984</accession>
<dbReference type="SMART" id="SM00178">
    <property type="entry name" value="SAR"/>
    <property type="match status" value="1"/>
</dbReference>
<keyword evidence="7" id="KW-1185">Reference proteome</keyword>
<dbReference type="STRING" id="4829.A0A168Q984"/>
<evidence type="ECO:0000256" key="4">
    <source>
        <dbReference type="PIRSR" id="PIRSR606689-2"/>
    </source>
</evidence>
<feature type="binding site" evidence="4">
    <location>
        <position position="59"/>
    </location>
    <ligand>
        <name>Mg(2+)</name>
        <dbReference type="ChEBI" id="CHEBI:18420"/>
    </ligand>
</feature>
<dbReference type="GO" id="GO:0034067">
    <property type="term" value="P:protein localization to Golgi apparatus"/>
    <property type="evidence" value="ECO:0007669"/>
    <property type="project" value="TreeGrafter"/>
</dbReference>
<evidence type="ECO:0000256" key="5">
    <source>
        <dbReference type="RuleBase" id="RU003925"/>
    </source>
</evidence>
<dbReference type="InterPro" id="IPR027417">
    <property type="entry name" value="P-loop_NTPase"/>
</dbReference>
<dbReference type="InterPro" id="IPR024156">
    <property type="entry name" value="Small_GTPase_ARF"/>
</dbReference>
<dbReference type="InterPro" id="IPR005225">
    <property type="entry name" value="Small_GTP-bd"/>
</dbReference>
<dbReference type="CDD" id="cd04160">
    <property type="entry name" value="Arfrp1"/>
    <property type="match status" value="1"/>
</dbReference>